<dbReference type="AlphaFoldDB" id="A0A9W7ZMD7"/>
<gene>
    <name evidence="3" type="primary">CSR1</name>
    <name evidence="3" type="ORF">H4219_005575</name>
</gene>
<dbReference type="PANTHER" id="PTHR46590">
    <property type="entry name" value="PHOSPHATIDYLINOSITOL TRANSFER PROTEIN CSR1-RELATED"/>
    <property type="match status" value="1"/>
</dbReference>
<evidence type="ECO:0000259" key="2">
    <source>
        <dbReference type="PROSITE" id="PS50191"/>
    </source>
</evidence>
<dbReference type="InterPro" id="IPR011074">
    <property type="entry name" value="CRAL/TRIO_N_dom"/>
</dbReference>
<name>A0A9W7ZMD7_9FUNG</name>
<evidence type="ECO:0000256" key="1">
    <source>
        <dbReference type="SAM" id="MobiDB-lite"/>
    </source>
</evidence>
<keyword evidence="4" id="KW-1185">Reference proteome</keyword>
<organism evidence="3 4">
    <name type="scientific">Mycoemilia scoparia</name>
    <dbReference type="NCBI Taxonomy" id="417184"/>
    <lineage>
        <taxon>Eukaryota</taxon>
        <taxon>Fungi</taxon>
        <taxon>Fungi incertae sedis</taxon>
        <taxon>Zoopagomycota</taxon>
        <taxon>Kickxellomycotina</taxon>
        <taxon>Kickxellomycetes</taxon>
        <taxon>Kickxellales</taxon>
        <taxon>Kickxellaceae</taxon>
        <taxon>Mycoemilia</taxon>
    </lineage>
</organism>
<dbReference type="InterPro" id="IPR052432">
    <property type="entry name" value="PITP/CRAL-TRIO"/>
</dbReference>
<dbReference type="Proteomes" id="UP001150538">
    <property type="component" value="Unassembled WGS sequence"/>
</dbReference>
<dbReference type="CDD" id="cd00170">
    <property type="entry name" value="SEC14"/>
    <property type="match status" value="1"/>
</dbReference>
<sequence length="442" mass="51317">MGNPVVEQYISGKLNLEGTNGHLTEHQKDLLRQLWVKLLAAFDKNIEELGHSEPIIDPSEKDSDENIEDHAKDGGNMKSSKSEPATNTSALTNGFSLFGFGKKKVEHHDIHYKQLVRHMASKESVPPPFNEKLTNHTVRDAFWDSIMCDNPDYLMLRFLRARKWNVNDGYNMIMNCLSWRTTENITKIQWYGESLINLRLIKKGLGFLHGVDRIGQPVFYIPAHTHFGKDQPIEHFVRYIIYLIEMARLSLVHPAEKACIFFDLQHISMANVDWKGFRAFLKVLTDYYPECLGILIVYKANSIFSLLWKAVKGMLDPVVASKVNFVNSKQELLKFISEDQLLSEYEGKCDYHYEYVMPRPGENDRMYDAEEICRLKTERIKSIEELETATREWSDPNISKEKVEEAKKKRDETIEKFIGISKSYRDHVHARTIYHRLGLVNN</sequence>
<evidence type="ECO:0000313" key="4">
    <source>
        <dbReference type="Proteomes" id="UP001150538"/>
    </source>
</evidence>
<dbReference type="SMART" id="SM01100">
    <property type="entry name" value="CRAL_TRIO_N"/>
    <property type="match status" value="1"/>
</dbReference>
<comment type="caution">
    <text evidence="3">The sequence shown here is derived from an EMBL/GenBank/DDBJ whole genome shotgun (WGS) entry which is preliminary data.</text>
</comment>
<protein>
    <submittedName>
        <fullName evidence="3">Phosphatidylinositol transfer protein csr1</fullName>
    </submittedName>
</protein>
<dbReference type="Pfam" id="PF00650">
    <property type="entry name" value="CRAL_TRIO"/>
    <property type="match status" value="1"/>
</dbReference>
<dbReference type="SUPFAM" id="SSF46938">
    <property type="entry name" value="CRAL/TRIO N-terminal domain"/>
    <property type="match status" value="1"/>
</dbReference>
<feature type="domain" description="CRAL-TRIO" evidence="2">
    <location>
        <begin position="208"/>
        <end position="353"/>
    </location>
</feature>
<dbReference type="PROSITE" id="PS50191">
    <property type="entry name" value="CRAL_TRIO"/>
    <property type="match status" value="1"/>
</dbReference>
<evidence type="ECO:0000313" key="3">
    <source>
        <dbReference type="EMBL" id="KAJ1912513.1"/>
    </source>
</evidence>
<dbReference type="OrthoDB" id="43460at2759"/>
<dbReference type="SUPFAM" id="SSF52087">
    <property type="entry name" value="CRAL/TRIO domain"/>
    <property type="match status" value="1"/>
</dbReference>
<dbReference type="InterPro" id="IPR036273">
    <property type="entry name" value="CRAL/TRIO_N_dom_sf"/>
</dbReference>
<dbReference type="Pfam" id="PF03765">
    <property type="entry name" value="CRAL_TRIO_N"/>
    <property type="match status" value="1"/>
</dbReference>
<dbReference type="InterPro" id="IPR001251">
    <property type="entry name" value="CRAL-TRIO_dom"/>
</dbReference>
<dbReference type="EMBL" id="JANBPU010000338">
    <property type="protein sequence ID" value="KAJ1912513.1"/>
    <property type="molecule type" value="Genomic_DNA"/>
</dbReference>
<dbReference type="PANTHER" id="PTHR46590:SF1">
    <property type="entry name" value="PHOSPHATIDYLINOSITOL TRANSFER PROTEIN CSR1"/>
    <property type="match status" value="1"/>
</dbReference>
<accession>A0A9W7ZMD7</accession>
<feature type="region of interest" description="Disordered" evidence="1">
    <location>
        <begin position="51"/>
        <end position="87"/>
    </location>
</feature>
<dbReference type="Gene3D" id="3.40.525.10">
    <property type="entry name" value="CRAL-TRIO lipid binding domain"/>
    <property type="match status" value="1"/>
</dbReference>
<feature type="compositionally biased region" description="Polar residues" evidence="1">
    <location>
        <begin position="77"/>
        <end position="87"/>
    </location>
</feature>
<proteinExistence type="predicted"/>
<dbReference type="SMART" id="SM00516">
    <property type="entry name" value="SEC14"/>
    <property type="match status" value="1"/>
</dbReference>
<reference evidence="3" key="1">
    <citation type="submission" date="2022-07" db="EMBL/GenBank/DDBJ databases">
        <title>Phylogenomic reconstructions and comparative analyses of Kickxellomycotina fungi.</title>
        <authorList>
            <person name="Reynolds N.K."/>
            <person name="Stajich J.E."/>
            <person name="Barry K."/>
            <person name="Grigoriev I.V."/>
            <person name="Crous P."/>
            <person name="Smith M.E."/>
        </authorList>
    </citation>
    <scope>NUCLEOTIDE SEQUENCE</scope>
    <source>
        <strain evidence="3">NBRC 100468</strain>
    </source>
</reference>
<dbReference type="InterPro" id="IPR036865">
    <property type="entry name" value="CRAL-TRIO_dom_sf"/>
</dbReference>